<dbReference type="InterPro" id="IPR001841">
    <property type="entry name" value="Znf_RING"/>
</dbReference>
<feature type="region of interest" description="Disordered" evidence="2">
    <location>
        <begin position="853"/>
        <end position="872"/>
    </location>
</feature>
<reference evidence="4" key="1">
    <citation type="submission" date="2023-10" db="EMBL/GenBank/DDBJ databases">
        <authorList>
            <person name="Domelevo Entfellner J.-B."/>
        </authorList>
    </citation>
    <scope>NUCLEOTIDE SEQUENCE</scope>
</reference>
<dbReference type="PANTHER" id="PTHR12603:SF24">
    <property type="entry name" value="RNA BINDING (RRM_RBD_RNP MOTIFS) FAMILY PROTEIN"/>
    <property type="match status" value="1"/>
</dbReference>
<protein>
    <recommendedName>
        <fullName evidence="3">RING-type domain-containing protein</fullName>
    </recommendedName>
</protein>
<dbReference type="SUPFAM" id="SSF54928">
    <property type="entry name" value="RNA-binding domain, RBD"/>
    <property type="match status" value="1"/>
</dbReference>
<feature type="compositionally biased region" description="Polar residues" evidence="2">
    <location>
        <begin position="441"/>
        <end position="450"/>
    </location>
</feature>
<dbReference type="GO" id="GO:0004842">
    <property type="term" value="F:ubiquitin-protein transferase activity"/>
    <property type="evidence" value="ECO:0007669"/>
    <property type="project" value="InterPro"/>
</dbReference>
<gene>
    <name evidence="4" type="ORF">AYBTSS11_LOCUS16441</name>
</gene>
<keyword evidence="5" id="KW-1185">Reference proteome</keyword>
<dbReference type="FunFam" id="3.30.40.10:FF:000155">
    <property type="entry name" value="RNA binding (RRM/RBD/RNP motifs) family protein"/>
    <property type="match status" value="1"/>
</dbReference>
<dbReference type="Gene3D" id="3.30.40.10">
    <property type="entry name" value="Zinc/RING finger domain, C3HC4 (zinc finger)"/>
    <property type="match status" value="1"/>
</dbReference>
<evidence type="ECO:0000259" key="3">
    <source>
        <dbReference type="PROSITE" id="PS50089"/>
    </source>
</evidence>
<dbReference type="GO" id="GO:0030014">
    <property type="term" value="C:CCR4-NOT complex"/>
    <property type="evidence" value="ECO:0007669"/>
    <property type="project" value="InterPro"/>
</dbReference>
<dbReference type="InterPro" id="IPR035979">
    <property type="entry name" value="RBD_domain_sf"/>
</dbReference>
<dbReference type="GO" id="GO:0016567">
    <property type="term" value="P:protein ubiquitination"/>
    <property type="evidence" value="ECO:0007669"/>
    <property type="project" value="TreeGrafter"/>
</dbReference>
<keyword evidence="1" id="KW-0863">Zinc-finger</keyword>
<evidence type="ECO:0000313" key="4">
    <source>
        <dbReference type="EMBL" id="CAJ1956028.1"/>
    </source>
</evidence>
<evidence type="ECO:0000256" key="2">
    <source>
        <dbReference type="SAM" id="MobiDB-lite"/>
    </source>
</evidence>
<feature type="region of interest" description="Disordered" evidence="2">
    <location>
        <begin position="424"/>
        <end position="455"/>
    </location>
</feature>
<dbReference type="Gene3D" id="3.30.70.330">
    <property type="match status" value="1"/>
</dbReference>
<keyword evidence="1" id="KW-0862">Zinc</keyword>
<evidence type="ECO:0000313" key="5">
    <source>
        <dbReference type="Proteomes" id="UP001189624"/>
    </source>
</evidence>
<dbReference type="SUPFAM" id="SSF57850">
    <property type="entry name" value="RING/U-box"/>
    <property type="match status" value="1"/>
</dbReference>
<feature type="domain" description="RING-type" evidence="3">
    <location>
        <begin position="78"/>
        <end position="126"/>
    </location>
</feature>
<dbReference type="PANTHER" id="PTHR12603">
    <property type="entry name" value="CCR4-NOT TRANSCRIPTION COMPLEX RELATED"/>
    <property type="match status" value="1"/>
</dbReference>
<dbReference type="Gramene" id="rna-AYBTSS11_LOCUS16441">
    <property type="protein sequence ID" value="CAJ1956028.1"/>
    <property type="gene ID" value="gene-AYBTSS11_LOCUS16441"/>
</dbReference>
<feature type="region of interest" description="Disordered" evidence="2">
    <location>
        <begin position="345"/>
        <end position="380"/>
    </location>
</feature>
<dbReference type="CDD" id="cd16618">
    <property type="entry name" value="mRING-HC-C4C4_CNOT4"/>
    <property type="match status" value="1"/>
</dbReference>
<dbReference type="EMBL" id="OY731402">
    <property type="protein sequence ID" value="CAJ1956028.1"/>
    <property type="molecule type" value="Genomic_DNA"/>
</dbReference>
<dbReference type="GO" id="GO:0008270">
    <property type="term" value="F:zinc ion binding"/>
    <property type="evidence" value="ECO:0007669"/>
    <property type="project" value="UniProtKB-KW"/>
</dbReference>
<sequence>MEYLEGQGPVKERNRSQKGPSKRSLILSLFKIHLVVFFTLRSLSYPAYSFFSCVRFWNNLLLPISPLEIMSDEGERTCPLCAEEMDLTDQQLKPCKCGYEICVWCWHHILEMAEKDDTEGRCPACRSPYDKEKIVGMAANCERLVAEVHMEKKMKNQKAKSKSSEARKQLSSVRVIQRNLVYIVGLPLNLADEDLLQQREYFGQYGKVLKVSMSRTAAGVVQQFPNNTCSVIISSSGGDCHSGIEQSGLWLILNACRGALRSSEITAILVWLVLEPLNIVMRGSETCNPDCLYLHEIGSQEDSFTKDEIISAYTRSRVQQITGAANNMQRRTGIVLPPPLDDCADNSSGKPILDNTSSTTVSTVQGSPPNGSSGRPLPLPAAAWGTRATHFQPAAGGLLSANEVAKPKPDTINSTLPFLSAGAGTIQPSLNSDVTKRPLSSDGSHSTTPEVKNELPKPVKLYRSMDNMARASERTTASDVRLSPVKLNNQLSSLPLSRGSDRGSCTAMKTPNSIDITGQSCSFGPAEAIISASEVIENLSCDLSSVIFDGNSPNEHYSLPKPISSSDNVLAESMQSQESQYNADKFRDAMITNADSKAASSNNEVCSLKEQCDLSLDSQSQVVLANTEVEDDITTFDNQRLKDPEVVCSYLPKSASFRHVPNHSRHHLLPHGEPHIVNSASLDANDKVGDDSVLHAHNITCNGYSEKSTSSSSYGFLHDERNEQQIESLVSEVASIGSDAVMDKGESSIISNILSMEFDAWDDSLTSPHSLAMLLGDNTEKQNDSLKKSSSWKIQSNNQSRFSFARQEESKIQANLHPSSAAIQQFPNKGSLIHDFVERDFSLDKVGMTNGYPSNNLEESGNLGSGHFSPSNNKLSAVSRAQISAPPGFSVPNRAPPPGFSSFERAGQPFDSLSGNSLLDSSFLLRSSYQTPSTGNIGGPGDIEFMDPAILAVGKGRIQGARNSPLLDMRSNYPEQLNYFENEARVQLLMQRSLSPQQNLRFSDIGNSFSQLGDSYGISSRLNQSQVNNLASFPQLSLQQSRNAVLSNGQLDGWNEVQNGNSLGVAELLRNERLGFNKFYRGYDDSKYRMPNSRDLYNRTFGI</sequence>
<dbReference type="Proteomes" id="UP001189624">
    <property type="component" value="Chromosome 5"/>
</dbReference>
<proteinExistence type="predicted"/>
<accession>A0AA86SVP8</accession>
<dbReference type="InterPro" id="IPR039515">
    <property type="entry name" value="NOT4_mRING-HC-C4C4"/>
</dbReference>
<evidence type="ECO:0000256" key="1">
    <source>
        <dbReference type="PROSITE-ProRule" id="PRU00175"/>
    </source>
</evidence>
<dbReference type="Pfam" id="PF14570">
    <property type="entry name" value="zf-RING_4"/>
    <property type="match status" value="1"/>
</dbReference>
<dbReference type="InterPro" id="IPR013083">
    <property type="entry name" value="Znf_RING/FYVE/PHD"/>
</dbReference>
<keyword evidence="1" id="KW-0479">Metal-binding</keyword>
<name>A0AA86SVP8_9FABA</name>
<dbReference type="PROSITE" id="PS50089">
    <property type="entry name" value="ZF_RING_2"/>
    <property type="match status" value="1"/>
</dbReference>
<dbReference type="GO" id="GO:0003676">
    <property type="term" value="F:nucleic acid binding"/>
    <property type="evidence" value="ECO:0007669"/>
    <property type="project" value="InterPro"/>
</dbReference>
<dbReference type="InterPro" id="IPR012677">
    <property type="entry name" value="Nucleotide-bd_a/b_plait_sf"/>
</dbReference>
<organism evidence="4 5">
    <name type="scientific">Sphenostylis stenocarpa</name>
    <dbReference type="NCBI Taxonomy" id="92480"/>
    <lineage>
        <taxon>Eukaryota</taxon>
        <taxon>Viridiplantae</taxon>
        <taxon>Streptophyta</taxon>
        <taxon>Embryophyta</taxon>
        <taxon>Tracheophyta</taxon>
        <taxon>Spermatophyta</taxon>
        <taxon>Magnoliopsida</taxon>
        <taxon>eudicotyledons</taxon>
        <taxon>Gunneridae</taxon>
        <taxon>Pentapetalae</taxon>
        <taxon>rosids</taxon>
        <taxon>fabids</taxon>
        <taxon>Fabales</taxon>
        <taxon>Fabaceae</taxon>
        <taxon>Papilionoideae</taxon>
        <taxon>50 kb inversion clade</taxon>
        <taxon>NPAAA clade</taxon>
        <taxon>indigoferoid/millettioid clade</taxon>
        <taxon>Phaseoleae</taxon>
        <taxon>Sphenostylis</taxon>
    </lineage>
</organism>
<dbReference type="InterPro" id="IPR039780">
    <property type="entry name" value="Mot2"/>
</dbReference>
<dbReference type="AlphaFoldDB" id="A0AA86SVP8"/>